<dbReference type="InterPro" id="IPR015943">
    <property type="entry name" value="WD40/YVTN_repeat-like_dom_sf"/>
</dbReference>
<organism evidence="3 4">
    <name type="scientific">Gaetbulibacter jejuensis</name>
    <dbReference type="NCBI Taxonomy" id="584607"/>
    <lineage>
        <taxon>Bacteria</taxon>
        <taxon>Pseudomonadati</taxon>
        <taxon>Bacteroidota</taxon>
        <taxon>Flavobacteriia</taxon>
        <taxon>Flavobacteriales</taxon>
        <taxon>Flavobacteriaceae</taxon>
        <taxon>Gaetbulibacter</taxon>
    </lineage>
</organism>
<dbReference type="EMBL" id="BAAAGF010000002">
    <property type="protein sequence ID" value="GAA0741946.1"/>
    <property type="molecule type" value="Genomic_DNA"/>
</dbReference>
<feature type="domain" description="HTH luxR-type" evidence="2">
    <location>
        <begin position="856"/>
        <end position="921"/>
    </location>
</feature>
<evidence type="ECO:0000259" key="2">
    <source>
        <dbReference type="PROSITE" id="PS50043"/>
    </source>
</evidence>
<dbReference type="PROSITE" id="PS50043">
    <property type="entry name" value="HTH_LUXR_2"/>
    <property type="match status" value="1"/>
</dbReference>
<keyword evidence="4" id="KW-1185">Reference proteome</keyword>
<reference evidence="3 4" key="1">
    <citation type="journal article" date="2019" name="Int. J. Syst. Evol. Microbiol.">
        <title>The Global Catalogue of Microorganisms (GCM) 10K type strain sequencing project: providing services to taxonomists for standard genome sequencing and annotation.</title>
        <authorList>
            <consortium name="The Broad Institute Genomics Platform"/>
            <consortium name="The Broad Institute Genome Sequencing Center for Infectious Disease"/>
            <person name="Wu L."/>
            <person name="Ma J."/>
        </authorList>
    </citation>
    <scope>NUCLEOTIDE SEQUENCE [LARGE SCALE GENOMIC DNA]</scope>
    <source>
        <strain evidence="3 4">JCM 15976</strain>
    </source>
</reference>
<dbReference type="SUPFAM" id="SSF46894">
    <property type="entry name" value="C-terminal effector domain of the bipartite response regulators"/>
    <property type="match status" value="1"/>
</dbReference>
<dbReference type="Gene3D" id="2.60.40.10">
    <property type="entry name" value="Immunoglobulins"/>
    <property type="match status" value="1"/>
</dbReference>
<dbReference type="Proteomes" id="UP001500736">
    <property type="component" value="Unassembled WGS sequence"/>
</dbReference>
<evidence type="ECO:0000256" key="1">
    <source>
        <dbReference type="SAM" id="Phobius"/>
    </source>
</evidence>
<dbReference type="InterPro" id="IPR013783">
    <property type="entry name" value="Ig-like_fold"/>
</dbReference>
<comment type="caution">
    <text evidence="3">The sequence shown here is derived from an EMBL/GenBank/DDBJ whole genome shotgun (WGS) entry which is preliminary data.</text>
</comment>
<dbReference type="SUPFAM" id="SSF63829">
    <property type="entry name" value="Calcium-dependent phosphotriesterase"/>
    <property type="match status" value="1"/>
</dbReference>
<proteinExistence type="predicted"/>
<dbReference type="InterPro" id="IPR016032">
    <property type="entry name" value="Sig_transdc_resp-reg_C-effctor"/>
</dbReference>
<dbReference type="SMART" id="SM00421">
    <property type="entry name" value="HTH_LUXR"/>
    <property type="match status" value="1"/>
</dbReference>
<evidence type="ECO:0000313" key="3">
    <source>
        <dbReference type="EMBL" id="GAA0741946.1"/>
    </source>
</evidence>
<dbReference type="Gene3D" id="1.10.10.10">
    <property type="entry name" value="Winged helix-like DNA-binding domain superfamily/Winged helix DNA-binding domain"/>
    <property type="match status" value="1"/>
</dbReference>
<keyword evidence="1" id="KW-1133">Transmembrane helix</keyword>
<evidence type="ECO:0000313" key="4">
    <source>
        <dbReference type="Proteomes" id="UP001500736"/>
    </source>
</evidence>
<keyword evidence="1" id="KW-0812">Transmembrane</keyword>
<sequence>MLCFQAQLVSAQYSPYFQNYSLSEYNAGNQNWDVSRAENGKLYVANNDGLLEYDGLKWNFYELPNKTTVRSVLAHNDIIYTGSYEEFGFWKKNEKGILVYKSLSQDIQDQISANDEIWQIIPFKNQIIFRAFSSIYSFKPEVGIEKIRPKSVIMSCSIVDDELLVSTLNNGIFTLVGNELKQIISDEKLVNTKVISIDKYREGLLLTTSLKGCFLYNGNGLIKTNFEVDDYIIQHQLNDFSILADGRMVFGTIKDGIYLTDSKGKVLFHLSKENGLVNNTVLRHHLDETNKLWLGLDNGLASLDLSSHNYFFNDVSGKLGAVYDVIDYKGDIYIGSNTGLFYLDKKNKLQFIEGSQGQVWNLKEINGELFCGHNDGTFLIKDKKPIPISNYTGGLTIKKVPEQKNVYIQGTYTGLVTFKNENNIWNSQRLGGGIAMPIRFLVFEDQNTAWVSHAYKGLYKVKFNGNYDKITSFKSYENKGIWSSFNVRVYKIKNDICFKTNDGWQKYEPLLDSIVPHKLLNESFGKGTHIISEDNVKRLVLKNENDVISFKSLAIAEDEFSLTSNYFKNRLIVGYENVSKISDSTYALNLIDGFMLIDDRLNETLKMEQPQVEMVEINKEPVAINEEKPIELKFNQSVGVSISSAKSDNHFFEYAFLGIDSSKWNRMENHKLELSNLNHGEYDIAIRASNGFGETSPIKELKINILPPWYKDDIGFALYTFLILLTLLVIFILHKRKIIKEQKILELKFEKQQEELLKEKTLENEKRIVQLKNESLQNEIKLKSKQLANTAMALVKKNETLQEIKQELVGNKTSFDNYYSYKKLLKKVDGSIAHKDEWKVFEYNFNQVHEEFFKGLKENHPQLTQKDLKICAYIKMNLSTKEIAPLMNISVRGVETHRYRLKKKLDLENDISLTDYLLNFK</sequence>
<keyword evidence="1" id="KW-0472">Membrane</keyword>
<feature type="transmembrane region" description="Helical" evidence="1">
    <location>
        <begin position="714"/>
        <end position="733"/>
    </location>
</feature>
<dbReference type="InterPro" id="IPR036388">
    <property type="entry name" value="WH-like_DNA-bd_sf"/>
</dbReference>
<dbReference type="Pfam" id="PF00196">
    <property type="entry name" value="GerE"/>
    <property type="match status" value="1"/>
</dbReference>
<accession>A0ABN1JKS4</accession>
<protein>
    <recommendedName>
        <fullName evidence="2">HTH luxR-type domain-containing protein</fullName>
    </recommendedName>
</protein>
<name>A0ABN1JKS4_9FLAO</name>
<dbReference type="InterPro" id="IPR000792">
    <property type="entry name" value="Tscrpt_reg_LuxR_C"/>
</dbReference>
<dbReference type="Gene3D" id="2.130.10.10">
    <property type="entry name" value="YVTN repeat-like/Quinoprotein amine dehydrogenase"/>
    <property type="match status" value="2"/>
</dbReference>
<gene>
    <name evidence="3" type="ORF">GCM10009431_13440</name>
</gene>